<dbReference type="Gene3D" id="3.30.70.2460">
    <property type="entry name" value="Rad4, beta-hairpin domain BHD3"/>
    <property type="match status" value="1"/>
</dbReference>
<dbReference type="InterPro" id="IPR018327">
    <property type="entry name" value="BHD_2"/>
</dbReference>
<dbReference type="Gene3D" id="2.20.20.110">
    <property type="entry name" value="Rad4, beta-hairpin domain BHD1"/>
    <property type="match status" value="1"/>
</dbReference>
<comment type="subcellular location">
    <subcellularLocation>
        <location evidence="1">Nucleus</location>
    </subcellularLocation>
</comment>
<evidence type="ECO:0000256" key="6">
    <source>
        <dbReference type="SAM" id="MobiDB-lite"/>
    </source>
</evidence>
<dbReference type="GO" id="GO:0000111">
    <property type="term" value="C:nucleotide-excision repair factor 2 complex"/>
    <property type="evidence" value="ECO:0007669"/>
    <property type="project" value="TreeGrafter"/>
</dbReference>
<feature type="domain" description="Rad4 beta-hairpin" evidence="7">
    <location>
        <begin position="452"/>
        <end position="502"/>
    </location>
</feature>
<keyword evidence="4" id="KW-0234">DNA repair</keyword>
<evidence type="ECO:0000256" key="5">
    <source>
        <dbReference type="ARBA" id="ARBA00023242"/>
    </source>
</evidence>
<feature type="compositionally biased region" description="Basic residues" evidence="6">
    <location>
        <begin position="873"/>
        <end position="893"/>
    </location>
</feature>
<organism evidence="10 11">
    <name type="scientific">Boletus reticuloceps</name>
    <dbReference type="NCBI Taxonomy" id="495285"/>
    <lineage>
        <taxon>Eukaryota</taxon>
        <taxon>Fungi</taxon>
        <taxon>Dikarya</taxon>
        <taxon>Basidiomycota</taxon>
        <taxon>Agaricomycotina</taxon>
        <taxon>Agaricomycetes</taxon>
        <taxon>Agaricomycetidae</taxon>
        <taxon>Boletales</taxon>
        <taxon>Boletineae</taxon>
        <taxon>Boletaceae</taxon>
        <taxon>Boletoideae</taxon>
        <taxon>Boletus</taxon>
    </lineage>
</organism>
<dbReference type="Gene3D" id="3.30.60.290">
    <property type="entry name" value="Rad4, beta-hairpin domain BHD2"/>
    <property type="match status" value="1"/>
</dbReference>
<dbReference type="Pfam" id="PF10403">
    <property type="entry name" value="BHD_1"/>
    <property type="match status" value="1"/>
</dbReference>
<dbReference type="GO" id="GO:0006298">
    <property type="term" value="P:mismatch repair"/>
    <property type="evidence" value="ECO:0007669"/>
    <property type="project" value="TreeGrafter"/>
</dbReference>
<feature type="domain" description="Rad4 beta-hairpin" evidence="9">
    <location>
        <begin position="582"/>
        <end position="656"/>
    </location>
</feature>
<evidence type="ECO:0000313" key="10">
    <source>
        <dbReference type="EMBL" id="KAG6370567.1"/>
    </source>
</evidence>
<dbReference type="PANTHER" id="PTHR12135:SF0">
    <property type="entry name" value="DNA REPAIR PROTEIN COMPLEMENTING XP-C CELLS"/>
    <property type="match status" value="1"/>
</dbReference>
<accession>A0A8I2YES1</accession>
<evidence type="ECO:0000256" key="2">
    <source>
        <dbReference type="ARBA" id="ARBA00009525"/>
    </source>
</evidence>
<feature type="region of interest" description="Disordered" evidence="6">
    <location>
        <begin position="748"/>
        <end position="769"/>
    </location>
</feature>
<name>A0A8I2YES1_9AGAM</name>
<feature type="compositionally biased region" description="Polar residues" evidence="6">
    <location>
        <begin position="748"/>
        <end position="757"/>
    </location>
</feature>
<dbReference type="Pfam" id="PF10405">
    <property type="entry name" value="BHD_3"/>
    <property type="match status" value="1"/>
</dbReference>
<feature type="compositionally biased region" description="Acidic residues" evidence="6">
    <location>
        <begin position="262"/>
        <end position="273"/>
    </location>
</feature>
<evidence type="ECO:0000259" key="9">
    <source>
        <dbReference type="SMART" id="SM01032"/>
    </source>
</evidence>
<dbReference type="FunFam" id="3.30.70.2460:FF:000001">
    <property type="entry name" value="DNA repair protein Rad4 family"/>
    <property type="match status" value="1"/>
</dbReference>
<comment type="caution">
    <text evidence="10">The sequence shown here is derived from an EMBL/GenBank/DDBJ whole genome shotgun (WGS) entry which is preliminary data.</text>
</comment>
<dbReference type="SMART" id="SM01031">
    <property type="entry name" value="BHD_2"/>
    <property type="match status" value="1"/>
</dbReference>
<keyword evidence="11" id="KW-1185">Reference proteome</keyword>
<dbReference type="InterPro" id="IPR036985">
    <property type="entry name" value="Transglutaminase-like_sf"/>
</dbReference>
<dbReference type="Gene3D" id="3.90.260.10">
    <property type="entry name" value="Transglutaminase-like"/>
    <property type="match status" value="1"/>
</dbReference>
<feature type="compositionally biased region" description="Basic and acidic residues" evidence="6">
    <location>
        <begin position="818"/>
        <end position="832"/>
    </location>
</feature>
<dbReference type="AlphaFoldDB" id="A0A8I2YES1"/>
<dbReference type="EMBL" id="JAGFBS010000048">
    <property type="protein sequence ID" value="KAG6370567.1"/>
    <property type="molecule type" value="Genomic_DNA"/>
</dbReference>
<keyword evidence="3" id="KW-0227">DNA damage</keyword>
<evidence type="ECO:0000259" key="7">
    <source>
        <dbReference type="SMART" id="SM01030"/>
    </source>
</evidence>
<reference evidence="10" key="1">
    <citation type="submission" date="2021-03" db="EMBL/GenBank/DDBJ databases">
        <title>Evolutionary innovations through gain and loss of genes in the ectomycorrhizal Boletales.</title>
        <authorList>
            <person name="Wu G."/>
            <person name="Miyauchi S."/>
            <person name="Morin E."/>
            <person name="Yang Z.-L."/>
            <person name="Xu J."/>
            <person name="Martin F.M."/>
        </authorList>
    </citation>
    <scope>NUCLEOTIDE SEQUENCE</scope>
    <source>
        <strain evidence="10">BR01</strain>
    </source>
</reference>
<dbReference type="InterPro" id="IPR042488">
    <property type="entry name" value="Rad4_BHD3_sf"/>
</dbReference>
<dbReference type="InterPro" id="IPR038765">
    <property type="entry name" value="Papain-like_cys_pep_sf"/>
</dbReference>
<gene>
    <name evidence="10" type="ORF">JVT61DRAFT_11363</name>
</gene>
<evidence type="ECO:0000256" key="4">
    <source>
        <dbReference type="ARBA" id="ARBA00023204"/>
    </source>
</evidence>
<evidence type="ECO:0000313" key="11">
    <source>
        <dbReference type="Proteomes" id="UP000683000"/>
    </source>
</evidence>
<dbReference type="InterPro" id="IPR018326">
    <property type="entry name" value="Rad4_beta-hairpin_dom1"/>
</dbReference>
<dbReference type="InterPro" id="IPR018328">
    <property type="entry name" value="Rad4_beta-hairpin_dom3"/>
</dbReference>
<dbReference type="Pfam" id="PF10404">
    <property type="entry name" value="BHD_2"/>
    <property type="match status" value="1"/>
</dbReference>
<dbReference type="SMART" id="SM01030">
    <property type="entry name" value="BHD_1"/>
    <property type="match status" value="1"/>
</dbReference>
<keyword evidence="5" id="KW-0539">Nucleus</keyword>
<dbReference type="Proteomes" id="UP000683000">
    <property type="component" value="Unassembled WGS sequence"/>
</dbReference>
<feature type="compositionally biased region" description="Basic and acidic residues" evidence="6">
    <location>
        <begin position="760"/>
        <end position="769"/>
    </location>
</feature>
<evidence type="ECO:0000256" key="3">
    <source>
        <dbReference type="ARBA" id="ARBA00022763"/>
    </source>
</evidence>
<dbReference type="Pfam" id="PF03835">
    <property type="entry name" value="Rad4"/>
    <property type="match status" value="1"/>
</dbReference>
<dbReference type="GO" id="GO:0003684">
    <property type="term" value="F:damaged DNA binding"/>
    <property type="evidence" value="ECO:0007669"/>
    <property type="project" value="InterPro"/>
</dbReference>
<dbReference type="SMART" id="SM01032">
    <property type="entry name" value="BHD_3"/>
    <property type="match status" value="1"/>
</dbReference>
<feature type="domain" description="Rad4 beta-hairpin" evidence="8">
    <location>
        <begin position="504"/>
        <end position="575"/>
    </location>
</feature>
<feature type="region of interest" description="Disordered" evidence="6">
    <location>
        <begin position="242"/>
        <end position="277"/>
    </location>
</feature>
<dbReference type="InterPro" id="IPR004583">
    <property type="entry name" value="DNA_repair_Rad4"/>
</dbReference>
<comment type="similarity">
    <text evidence="2">Belongs to the XPC family.</text>
</comment>
<dbReference type="InterPro" id="IPR018325">
    <property type="entry name" value="Rad4/PNGase_transGLS-fold"/>
</dbReference>
<dbReference type="GO" id="GO:0006289">
    <property type="term" value="P:nucleotide-excision repair"/>
    <property type="evidence" value="ECO:0007669"/>
    <property type="project" value="InterPro"/>
</dbReference>
<evidence type="ECO:0000256" key="1">
    <source>
        <dbReference type="ARBA" id="ARBA00004123"/>
    </source>
</evidence>
<feature type="compositionally biased region" description="Basic and acidic residues" evidence="6">
    <location>
        <begin position="852"/>
        <end position="872"/>
    </location>
</feature>
<sequence>MTVSLAGDSSDDELDWEEVHVPEQQQQLDIPLELELSAPAPQQNIEITLSTRPKKDDSKKKAAAALHAQRVLRTSSHKIHTVALLANARIRNKWINDPLLHARLLSIVPLALQNRFAMIHKSRVPDQNKRGCLFEAAVDRLVTWWCETFFSVTSTGHIRSRTFEEVEAETALANQPDGSESDDSGHERIRSVESLMKHVLMQRGSRDTSALLFTALCRALDIPARLVVSLQSVPWKSKVGRVVPKGECSNGKGKPQQRSADDHEDIETDDQSEVDIAVSSSKYKGKGKEVANAIIKLRKQKSQSTSRSGSPAIGARSLKSPDPTTTPPVFWTEAFSRADSRWLPVDPIRGIVNKRHLFDPSHVLNTGASKTPIRQDNRMLYVIGLEEDGFGRDITPRYAREYTARVSKVQAVGAGPADGRKEWWASVVQSITRPYRLQRDDLEDDELHTHQLTEGMPTTIAGFKNHPLYALARHLRRDQVIDPPTELGKFRGEPVYPRSSVISLKTAENWLRQGRVIRQGCQPMKMVKQRAVTISRQREMELALERAKAEGHAGGDGEVMQGLYAFSQTEVYKPDPIKDGKILKNDFGNIDLYVPSMLPEGAVHIPYKGAAKIAKKLGFDYAEAVTGFEFRKRRAMPVIRGIVVAAENEDVIVEACLEAEQDAEESARAKRLERACKRWIRLVHGLRIRERLQKQYASGEAEEHLAPQQRELWLDMDESGQPGGYLTTADDVVESFHLPRDVHRSDATTVAVASTSRLGGGDDRARPRLGEDSNLMAASVSRDQSFVLTGDNDAGAEMEMEAEEVDLEPQPRTGVPKTMRELAESHARRQEEATSPSVREEEGDLAMAESQGRGKDVVEKGPSRRRGEEPGHRTTKRRPGTRTTRTSRKRTRRRSESEDASDVDGEEEHGSPPKRRQVEASPVLDPTSGRVLRPRTQKSAAQLREERVMEEAYRRAVAG</sequence>
<evidence type="ECO:0008006" key="12">
    <source>
        <dbReference type="Google" id="ProtNLM"/>
    </source>
</evidence>
<dbReference type="OrthoDB" id="300780at2759"/>
<feature type="region of interest" description="Disordered" evidence="6">
    <location>
        <begin position="297"/>
        <end position="327"/>
    </location>
</feature>
<dbReference type="PANTHER" id="PTHR12135">
    <property type="entry name" value="DNA REPAIR PROTEIN XP-C / RAD4"/>
    <property type="match status" value="1"/>
</dbReference>
<feature type="region of interest" description="Disordered" evidence="6">
    <location>
        <begin position="801"/>
        <end position="948"/>
    </location>
</feature>
<dbReference type="SUPFAM" id="SSF54001">
    <property type="entry name" value="Cysteine proteinases"/>
    <property type="match status" value="1"/>
</dbReference>
<feature type="compositionally biased region" description="Acidic residues" evidence="6">
    <location>
        <begin position="898"/>
        <end position="907"/>
    </location>
</feature>
<evidence type="ECO:0000259" key="8">
    <source>
        <dbReference type="SMART" id="SM01031"/>
    </source>
</evidence>
<protein>
    <recommendedName>
        <fullName evidence="12">Rad4-domain-containing protein</fullName>
    </recommendedName>
</protein>
<dbReference type="GO" id="GO:0071942">
    <property type="term" value="C:XPC complex"/>
    <property type="evidence" value="ECO:0007669"/>
    <property type="project" value="TreeGrafter"/>
</dbReference>
<proteinExistence type="inferred from homology"/>
<dbReference type="GO" id="GO:0003697">
    <property type="term" value="F:single-stranded DNA binding"/>
    <property type="evidence" value="ECO:0007669"/>
    <property type="project" value="TreeGrafter"/>
</dbReference>
<dbReference type="GO" id="GO:0005737">
    <property type="term" value="C:cytoplasm"/>
    <property type="evidence" value="ECO:0007669"/>
    <property type="project" value="TreeGrafter"/>
</dbReference>